<protein>
    <recommendedName>
        <fullName evidence="4">Lipoprotein</fullName>
    </recommendedName>
</protein>
<dbReference type="Proteomes" id="UP000184516">
    <property type="component" value="Unassembled WGS sequence"/>
</dbReference>
<keyword evidence="3" id="KW-1185">Reference proteome</keyword>
<accession>A0A1M5G554</accession>
<feature type="transmembrane region" description="Helical" evidence="1">
    <location>
        <begin position="83"/>
        <end position="103"/>
    </location>
</feature>
<sequence length="145" mass="16509">MQTFKTPLLIPLIVSGTFLISCFVPVLQIIILTFDGGLLSYFNKIIFNDNYSKFGTTNWIVNFSLSILLLVFLLRAKTRLTQILFSILSIIFLFSLIAFIFMADDKTADPVDPEPYFLYFVIESLISGIILCAIVKIKNKLQRVI</sequence>
<evidence type="ECO:0000256" key="1">
    <source>
        <dbReference type="SAM" id="Phobius"/>
    </source>
</evidence>
<dbReference type="EMBL" id="FQWB01000001">
    <property type="protein sequence ID" value="SHF98581.1"/>
    <property type="molecule type" value="Genomic_DNA"/>
</dbReference>
<keyword evidence="1" id="KW-0472">Membrane</keyword>
<reference evidence="3" key="1">
    <citation type="submission" date="2016-11" db="EMBL/GenBank/DDBJ databases">
        <authorList>
            <person name="Varghese N."/>
            <person name="Submissions S."/>
        </authorList>
    </citation>
    <scope>NUCLEOTIDE SEQUENCE [LARGE SCALE GENOMIC DNA]</scope>
    <source>
        <strain evidence="3">DSM 19978</strain>
    </source>
</reference>
<evidence type="ECO:0008006" key="4">
    <source>
        <dbReference type="Google" id="ProtNLM"/>
    </source>
</evidence>
<gene>
    <name evidence="2" type="ORF">SAMN05443549_1011087</name>
</gene>
<feature type="transmembrane region" description="Helical" evidence="1">
    <location>
        <begin position="115"/>
        <end position="135"/>
    </location>
</feature>
<dbReference type="PROSITE" id="PS51257">
    <property type="entry name" value="PROKAR_LIPOPROTEIN"/>
    <property type="match status" value="1"/>
</dbReference>
<evidence type="ECO:0000313" key="3">
    <source>
        <dbReference type="Proteomes" id="UP000184516"/>
    </source>
</evidence>
<keyword evidence="1" id="KW-0812">Transmembrane</keyword>
<feature type="transmembrane region" description="Helical" evidence="1">
    <location>
        <begin position="59"/>
        <end position="76"/>
    </location>
</feature>
<dbReference type="AlphaFoldDB" id="A0A1M5G554"/>
<name>A0A1M5G554_9FLAO</name>
<keyword evidence="1" id="KW-1133">Transmembrane helix</keyword>
<proteinExistence type="predicted"/>
<feature type="transmembrane region" description="Helical" evidence="1">
    <location>
        <begin position="12"/>
        <end position="34"/>
    </location>
</feature>
<dbReference type="STRING" id="468056.SAMN05443549_1011087"/>
<evidence type="ECO:0000313" key="2">
    <source>
        <dbReference type="EMBL" id="SHF98581.1"/>
    </source>
</evidence>
<organism evidence="2 3">
    <name type="scientific">Flavobacterium fluvii</name>
    <dbReference type="NCBI Taxonomy" id="468056"/>
    <lineage>
        <taxon>Bacteria</taxon>
        <taxon>Pseudomonadati</taxon>
        <taxon>Bacteroidota</taxon>
        <taxon>Flavobacteriia</taxon>
        <taxon>Flavobacteriales</taxon>
        <taxon>Flavobacteriaceae</taxon>
        <taxon>Flavobacterium</taxon>
    </lineage>
</organism>